<dbReference type="RefSeq" id="XP_014467355.1">
    <property type="nucleotide sequence ID" value="XM_014611869.1"/>
</dbReference>
<dbReference type="KEGG" id="dqu:106740635"/>
<dbReference type="Proteomes" id="UP000515204">
    <property type="component" value="Unplaced"/>
</dbReference>
<name>A0A6P3WMN2_DINQU</name>
<protein>
    <submittedName>
        <fullName evidence="3">Uncharacterized protein LOC106740635</fullName>
    </submittedName>
</protein>
<feature type="region of interest" description="Disordered" evidence="1">
    <location>
        <begin position="482"/>
        <end position="508"/>
    </location>
</feature>
<proteinExistence type="predicted"/>
<sequence length="531" mass="62045">MRYIKTVSFKMEMLKKDTFQKILIKNLGLNSDEVKLIVDMNNTTSYAKHRLINNCLLCQRYKVDVRPFRNLQYCLGLLPHTLEHRINILKDIGVQNLSVTLISKIMSYLNKPVLKFKLIASVPMQQDIKKNIFSKLHESPMDKSQLESLHNLMKVKEYYKKCFLSCKTDIFNLPGLDDEILLNTGVKHKSISMIAETLKVLRLDLGCNNEYIYKNPKILIASAQNVRSLLSGFRDTGLVGMSIEEALKKHPFLLLEDANNMKQLLQSFERYDIPEEYARRFMNIFTLGNEFFVERMGLIMKHPDLHLWYKYPRILQMVFHTNMAMERAEYLRYVNRIKWARAHTILSQKKLMDRFIQYGASTLMSPKPLRYLLNNKLKLQPKNVDLFKKLKRHPHWKIAGFDDIERMLDYLMENFTVDEICCNIHIVLYSRSTVEELLADLRKKYSQSTEHSFTNSQYLALCLYMLEKDTHFTGDGIWSKGHSVQKRPVSQNQSATNRTDSDANVDVSSVKNSNKINSNLHDKNGISMTTI</sequence>
<dbReference type="Gene3D" id="1.25.70.10">
    <property type="entry name" value="Transcription termination factor 3, mitochondrial"/>
    <property type="match status" value="1"/>
</dbReference>
<dbReference type="OrthoDB" id="10064535at2759"/>
<gene>
    <name evidence="3" type="primary">LOC106740635</name>
</gene>
<keyword evidence="2" id="KW-1185">Reference proteome</keyword>
<dbReference type="CTD" id="42182"/>
<organism evidence="2 3">
    <name type="scientific">Dinoponera quadriceps</name>
    <name type="common">South American ant</name>
    <dbReference type="NCBI Taxonomy" id="609295"/>
    <lineage>
        <taxon>Eukaryota</taxon>
        <taxon>Metazoa</taxon>
        <taxon>Ecdysozoa</taxon>
        <taxon>Arthropoda</taxon>
        <taxon>Hexapoda</taxon>
        <taxon>Insecta</taxon>
        <taxon>Pterygota</taxon>
        <taxon>Neoptera</taxon>
        <taxon>Endopterygota</taxon>
        <taxon>Hymenoptera</taxon>
        <taxon>Apocrita</taxon>
        <taxon>Aculeata</taxon>
        <taxon>Formicoidea</taxon>
        <taxon>Formicidae</taxon>
        <taxon>Ponerinae</taxon>
        <taxon>Ponerini</taxon>
        <taxon>Dinoponera</taxon>
    </lineage>
</organism>
<accession>A0A6P3WMN2</accession>
<dbReference type="InterPro" id="IPR038538">
    <property type="entry name" value="MTERF_sf"/>
</dbReference>
<dbReference type="AlphaFoldDB" id="A0A6P3WMN2"/>
<evidence type="ECO:0000313" key="2">
    <source>
        <dbReference type="Proteomes" id="UP000515204"/>
    </source>
</evidence>
<feature type="compositionally biased region" description="Polar residues" evidence="1">
    <location>
        <begin position="488"/>
        <end position="498"/>
    </location>
</feature>
<evidence type="ECO:0000256" key="1">
    <source>
        <dbReference type="SAM" id="MobiDB-lite"/>
    </source>
</evidence>
<dbReference type="GeneID" id="106740635"/>
<reference evidence="3" key="1">
    <citation type="submission" date="2025-08" db="UniProtKB">
        <authorList>
            <consortium name="RefSeq"/>
        </authorList>
    </citation>
    <scope>IDENTIFICATION</scope>
</reference>
<evidence type="ECO:0000313" key="3">
    <source>
        <dbReference type="RefSeq" id="XP_014467355.1"/>
    </source>
</evidence>